<evidence type="ECO:0000259" key="6">
    <source>
        <dbReference type="Pfam" id="PF03372"/>
    </source>
</evidence>
<name>A0ABZ0I9D0_9GAMM</name>
<comment type="similarity">
    <text evidence="2">Belongs to the DNA repair enzymes AP/ExoA family.</text>
</comment>
<reference evidence="7 8" key="1">
    <citation type="submission" date="2023-10" db="EMBL/GenBank/DDBJ databases">
        <title>Two novel species belonging to the OM43/NOR5 clade.</title>
        <authorList>
            <person name="Park M."/>
        </authorList>
    </citation>
    <scope>NUCLEOTIDE SEQUENCE [LARGE SCALE GENOMIC DNA]</scope>
    <source>
        <strain evidence="7 8">IMCC45268</strain>
    </source>
</reference>
<evidence type="ECO:0000256" key="5">
    <source>
        <dbReference type="ARBA" id="ARBA00022842"/>
    </source>
</evidence>
<keyword evidence="4" id="KW-0378">Hydrolase</keyword>
<evidence type="ECO:0000256" key="3">
    <source>
        <dbReference type="ARBA" id="ARBA00022723"/>
    </source>
</evidence>
<sequence length="266" mass="30695">MGKSSSSTKIVSFNANGIRAASRKGFFDWMAQTAPDVVCVQETKAQIHQLTDEMFHPEGYHCVYNDAIKKGYSGTAVYSRVKPRAVITKLGWEPVDGEGRYLQCDYAGLSVISLYVPSGSSSEAALEKKFIFMDLFFEHLRALKRKRREFIICADWNTCHQNIDLRNWRSNQKNSGFLPEERAWLDQIYDEIGFVDSFRIVDKEPDRYTWWSNRGQAWANNVGWRLDYQMITPKLVPTVRAASIYTEERFSDHAPQIMDYDLEISA</sequence>
<dbReference type="Proteomes" id="UP001626549">
    <property type="component" value="Chromosome"/>
</dbReference>
<dbReference type="InterPro" id="IPR005135">
    <property type="entry name" value="Endo/exonuclease/phosphatase"/>
</dbReference>
<dbReference type="Gene3D" id="3.60.10.10">
    <property type="entry name" value="Endonuclease/exonuclease/phosphatase"/>
    <property type="match status" value="1"/>
</dbReference>
<dbReference type="EMBL" id="CP136865">
    <property type="protein sequence ID" value="WOJ95951.1"/>
    <property type="molecule type" value="Genomic_DNA"/>
</dbReference>
<protein>
    <submittedName>
        <fullName evidence="7">Exodeoxyribonuclease III</fullName>
    </submittedName>
</protein>
<proteinExistence type="inferred from homology"/>
<dbReference type="NCBIfam" id="TIGR00633">
    <property type="entry name" value="xth"/>
    <property type="match status" value="1"/>
</dbReference>
<keyword evidence="5" id="KW-0460">Magnesium</keyword>
<dbReference type="InterPro" id="IPR036691">
    <property type="entry name" value="Endo/exonu/phosph_ase_sf"/>
</dbReference>
<dbReference type="PROSITE" id="PS51435">
    <property type="entry name" value="AP_NUCLEASE_F1_4"/>
    <property type="match status" value="1"/>
</dbReference>
<organism evidence="7 8">
    <name type="scientific">Congregibacter brevis</name>
    <dbReference type="NCBI Taxonomy" id="3081201"/>
    <lineage>
        <taxon>Bacteria</taxon>
        <taxon>Pseudomonadati</taxon>
        <taxon>Pseudomonadota</taxon>
        <taxon>Gammaproteobacteria</taxon>
        <taxon>Cellvibrionales</taxon>
        <taxon>Halieaceae</taxon>
        <taxon>Congregibacter</taxon>
    </lineage>
</organism>
<dbReference type="SUPFAM" id="SSF56219">
    <property type="entry name" value="DNase I-like"/>
    <property type="match status" value="1"/>
</dbReference>
<feature type="domain" description="Endonuclease/exonuclease/phosphatase" evidence="6">
    <location>
        <begin position="11"/>
        <end position="253"/>
    </location>
</feature>
<evidence type="ECO:0000313" key="7">
    <source>
        <dbReference type="EMBL" id="WOJ95951.1"/>
    </source>
</evidence>
<dbReference type="RefSeq" id="WP_407326642.1">
    <property type="nucleotide sequence ID" value="NZ_CP136865.1"/>
</dbReference>
<evidence type="ECO:0000256" key="2">
    <source>
        <dbReference type="ARBA" id="ARBA00007092"/>
    </source>
</evidence>
<gene>
    <name evidence="7" type="ORF">R0137_11935</name>
</gene>
<dbReference type="PROSITE" id="PS00726">
    <property type="entry name" value="AP_NUCLEASE_F1_1"/>
    <property type="match status" value="1"/>
</dbReference>
<dbReference type="NCBIfam" id="TIGR00195">
    <property type="entry name" value="exoDNase_III"/>
    <property type="match status" value="1"/>
</dbReference>
<dbReference type="Pfam" id="PF03372">
    <property type="entry name" value="Exo_endo_phos"/>
    <property type="match status" value="1"/>
</dbReference>
<dbReference type="PANTHER" id="PTHR22748:SF6">
    <property type="entry name" value="DNA-(APURINIC OR APYRIMIDINIC SITE) ENDONUCLEASE"/>
    <property type="match status" value="1"/>
</dbReference>
<evidence type="ECO:0000256" key="1">
    <source>
        <dbReference type="ARBA" id="ARBA00001946"/>
    </source>
</evidence>
<keyword evidence="3" id="KW-0479">Metal-binding</keyword>
<keyword evidence="8" id="KW-1185">Reference proteome</keyword>
<dbReference type="PANTHER" id="PTHR22748">
    <property type="entry name" value="AP ENDONUCLEASE"/>
    <property type="match status" value="1"/>
</dbReference>
<dbReference type="InterPro" id="IPR004808">
    <property type="entry name" value="AP_endonuc_1"/>
</dbReference>
<accession>A0ABZ0I9D0</accession>
<dbReference type="CDD" id="cd10281">
    <property type="entry name" value="Nape_like_AP-endo"/>
    <property type="match status" value="1"/>
</dbReference>
<dbReference type="InterPro" id="IPR020847">
    <property type="entry name" value="AP_endonuclease_F1_BS"/>
</dbReference>
<comment type="cofactor">
    <cofactor evidence="1">
        <name>Mg(2+)</name>
        <dbReference type="ChEBI" id="CHEBI:18420"/>
    </cofactor>
</comment>
<evidence type="ECO:0000313" key="8">
    <source>
        <dbReference type="Proteomes" id="UP001626549"/>
    </source>
</evidence>
<evidence type="ECO:0000256" key="4">
    <source>
        <dbReference type="ARBA" id="ARBA00022801"/>
    </source>
</evidence>